<sequence length="302" mass="32305">MRVANLNGRLVLLVGDGAVDVEHASSGRFGPDPFVYERWDEFTAWAADVPRLPAPEPYSPADLCAPVPTPRQVFAIGLNYRAHAAESGLEIPRHPVVFTKFPSCITGPYGDIALPDGGHTDWEVELVAVIGRTARHVAEADAWDHVAGLTAGQDLSERRTQLAGPAPQFSLGKSLPGFGPTGPCVVTPDEFDDPGDVALGCRIGPEHLQRARTSDMIFSVPRLVAALSALLPLLPGDLIFTGTPAGVGLGRTPRRWLTPGDELVTYVETIGEMRHRFVPAAAMVPGNAEVESWGGVGWLTWV</sequence>
<evidence type="ECO:0000313" key="4">
    <source>
        <dbReference type="EMBL" id="TQM66787.1"/>
    </source>
</evidence>
<gene>
    <name evidence="4" type="ORF">FHX41_0375</name>
</gene>
<dbReference type="GO" id="GO:0003824">
    <property type="term" value="F:catalytic activity"/>
    <property type="evidence" value="ECO:0007669"/>
    <property type="project" value="InterPro"/>
</dbReference>
<evidence type="ECO:0000256" key="1">
    <source>
        <dbReference type="ARBA" id="ARBA00010211"/>
    </source>
</evidence>
<keyword evidence="2" id="KW-0479">Metal-binding</keyword>
<dbReference type="GO" id="GO:0046872">
    <property type="term" value="F:metal ion binding"/>
    <property type="evidence" value="ECO:0007669"/>
    <property type="project" value="UniProtKB-KW"/>
</dbReference>
<dbReference type="Gene3D" id="3.90.850.10">
    <property type="entry name" value="Fumarylacetoacetase-like, C-terminal domain"/>
    <property type="match status" value="1"/>
</dbReference>
<evidence type="ECO:0000313" key="5">
    <source>
        <dbReference type="Proteomes" id="UP000316706"/>
    </source>
</evidence>
<dbReference type="SUPFAM" id="SSF56529">
    <property type="entry name" value="FAH"/>
    <property type="match status" value="1"/>
</dbReference>
<protein>
    <submittedName>
        <fullName evidence="4">2-keto-4-pentenoate hydratase/2-oxohepta-3-ene-1,7-dioic acid hydratase in catechol pathway</fullName>
    </submittedName>
</protein>
<dbReference type="EMBL" id="VFPO01000001">
    <property type="protein sequence ID" value="TQM66787.1"/>
    <property type="molecule type" value="Genomic_DNA"/>
</dbReference>
<feature type="domain" description="Fumarylacetoacetase-like C-terminal" evidence="3">
    <location>
        <begin position="73"/>
        <end position="277"/>
    </location>
</feature>
<organism evidence="4 5">
    <name type="scientific">Actinomadura hallensis</name>
    <dbReference type="NCBI Taxonomy" id="337895"/>
    <lineage>
        <taxon>Bacteria</taxon>
        <taxon>Bacillati</taxon>
        <taxon>Actinomycetota</taxon>
        <taxon>Actinomycetes</taxon>
        <taxon>Streptosporangiales</taxon>
        <taxon>Thermomonosporaceae</taxon>
        <taxon>Actinomadura</taxon>
    </lineage>
</organism>
<dbReference type="OrthoDB" id="9805307at2"/>
<comment type="similarity">
    <text evidence="1">Belongs to the FAH family.</text>
</comment>
<accession>A0A543I880</accession>
<reference evidence="4 5" key="1">
    <citation type="submission" date="2019-06" db="EMBL/GenBank/DDBJ databases">
        <title>Sequencing the genomes of 1000 actinobacteria strains.</title>
        <authorList>
            <person name="Klenk H.-P."/>
        </authorList>
    </citation>
    <scope>NUCLEOTIDE SEQUENCE [LARGE SCALE GENOMIC DNA]</scope>
    <source>
        <strain evidence="4 5">DSM 45043</strain>
    </source>
</reference>
<evidence type="ECO:0000256" key="2">
    <source>
        <dbReference type="ARBA" id="ARBA00022723"/>
    </source>
</evidence>
<dbReference type="Proteomes" id="UP000316706">
    <property type="component" value="Unassembled WGS sequence"/>
</dbReference>
<keyword evidence="5" id="KW-1185">Reference proteome</keyword>
<evidence type="ECO:0000259" key="3">
    <source>
        <dbReference type="Pfam" id="PF01557"/>
    </source>
</evidence>
<dbReference type="Pfam" id="PF01557">
    <property type="entry name" value="FAA_hydrolase"/>
    <property type="match status" value="1"/>
</dbReference>
<dbReference type="InterPro" id="IPR011234">
    <property type="entry name" value="Fumarylacetoacetase-like_C"/>
</dbReference>
<dbReference type="AlphaFoldDB" id="A0A543I880"/>
<dbReference type="PANTHER" id="PTHR42796">
    <property type="entry name" value="FUMARYLACETOACETATE HYDROLASE DOMAIN-CONTAINING PROTEIN 2A-RELATED"/>
    <property type="match status" value="1"/>
</dbReference>
<comment type="caution">
    <text evidence="4">The sequence shown here is derived from an EMBL/GenBank/DDBJ whole genome shotgun (WGS) entry which is preliminary data.</text>
</comment>
<dbReference type="PANTHER" id="PTHR42796:SF4">
    <property type="entry name" value="FUMARYLACETOACETATE HYDROLASE DOMAIN-CONTAINING PROTEIN 2A"/>
    <property type="match status" value="1"/>
</dbReference>
<dbReference type="GO" id="GO:0044281">
    <property type="term" value="P:small molecule metabolic process"/>
    <property type="evidence" value="ECO:0007669"/>
    <property type="project" value="UniProtKB-ARBA"/>
</dbReference>
<dbReference type="InterPro" id="IPR051121">
    <property type="entry name" value="FAH"/>
</dbReference>
<dbReference type="InterPro" id="IPR036663">
    <property type="entry name" value="Fumarylacetoacetase_C_sf"/>
</dbReference>
<proteinExistence type="inferred from homology"/>
<dbReference type="RefSeq" id="WP_141965879.1">
    <property type="nucleotide sequence ID" value="NZ_VFPO01000001.1"/>
</dbReference>
<name>A0A543I880_9ACTN</name>